<feature type="signal peptide" evidence="2">
    <location>
        <begin position="1"/>
        <end position="27"/>
    </location>
</feature>
<protein>
    <submittedName>
        <fullName evidence="3">Uncharacterized protein</fullName>
    </submittedName>
</protein>
<organism evidence="3 4">
    <name type="scientific">Priestia veravalensis</name>
    <dbReference type="NCBI Taxonomy" id="1414648"/>
    <lineage>
        <taxon>Bacteria</taxon>
        <taxon>Bacillati</taxon>
        <taxon>Bacillota</taxon>
        <taxon>Bacilli</taxon>
        <taxon>Bacillales</taxon>
        <taxon>Bacillaceae</taxon>
        <taxon>Priestia</taxon>
    </lineage>
</organism>
<evidence type="ECO:0000256" key="1">
    <source>
        <dbReference type="SAM" id="MobiDB-lite"/>
    </source>
</evidence>
<dbReference type="PROSITE" id="PS51257">
    <property type="entry name" value="PROKAR_LIPOPROTEIN"/>
    <property type="match status" value="1"/>
</dbReference>
<feature type="compositionally biased region" description="Polar residues" evidence="1">
    <location>
        <begin position="26"/>
        <end position="42"/>
    </location>
</feature>
<proteinExistence type="predicted"/>
<name>A0A0V8JLQ7_9BACI</name>
<dbReference type="EMBL" id="LNQP01000032">
    <property type="protein sequence ID" value="KSU87935.1"/>
    <property type="molecule type" value="Genomic_DNA"/>
</dbReference>
<dbReference type="RefSeq" id="WP_025907451.1">
    <property type="nucleotide sequence ID" value="NZ_KQ758648.1"/>
</dbReference>
<keyword evidence="2" id="KW-0732">Signal</keyword>
<accession>A0A0V8JLQ7</accession>
<dbReference type="Proteomes" id="UP000053681">
    <property type="component" value="Unassembled WGS sequence"/>
</dbReference>
<keyword evidence="4" id="KW-1185">Reference proteome</keyword>
<feature type="compositionally biased region" description="Basic and acidic residues" evidence="1">
    <location>
        <begin position="68"/>
        <end position="113"/>
    </location>
</feature>
<reference evidence="3 4" key="1">
    <citation type="submission" date="2015-11" db="EMBL/GenBank/DDBJ databases">
        <title>Bacillus caseinolyticus sp nov.</title>
        <authorList>
            <person name="Dastager S.G."/>
            <person name="Mawlankar R."/>
        </authorList>
    </citation>
    <scope>NUCLEOTIDE SEQUENCE [LARGE SCALE GENOMIC DNA]</scope>
    <source>
        <strain evidence="3 4">SGD-V-76</strain>
    </source>
</reference>
<dbReference type="AlphaFoldDB" id="A0A0V8JLQ7"/>
<feature type="chain" id="PRO_5006894063" evidence="2">
    <location>
        <begin position="28"/>
        <end position="267"/>
    </location>
</feature>
<evidence type="ECO:0000313" key="4">
    <source>
        <dbReference type="Proteomes" id="UP000053681"/>
    </source>
</evidence>
<evidence type="ECO:0000256" key="2">
    <source>
        <dbReference type="SAM" id="SignalP"/>
    </source>
</evidence>
<comment type="caution">
    <text evidence="3">The sequence shown here is derived from an EMBL/GenBank/DDBJ whole genome shotgun (WGS) entry which is preliminary data.</text>
</comment>
<feature type="region of interest" description="Disordered" evidence="1">
    <location>
        <begin position="23"/>
        <end position="143"/>
    </location>
</feature>
<sequence>MKSLNKFFIVSASLALLLSACGSNEEAATQEKSQQVQQANEKTVSEEQSDSKESQTNKESEETESNDVESKGEATLDKEEPAVEEKTSKEATERPLTESPEDREQAEVTKPTEEQNDAASNEKSAEEQPEENSEVQDKELVQSDNQEYAIKVLEGYELAGEEPGRDTVMYKEDGSQFMRIELLSDVSEKQAVEVVKQTAMAVDPNAVQKASVPAEGKIANAEWYEAESNDMSVQVIVTKGTKPVKITIFAKSAEQTDKFIEMANTIQ</sequence>
<feature type="compositionally biased region" description="Basic and acidic residues" evidence="1">
    <location>
        <begin position="43"/>
        <end position="60"/>
    </location>
</feature>
<evidence type="ECO:0000313" key="3">
    <source>
        <dbReference type="EMBL" id="KSU87935.1"/>
    </source>
</evidence>
<gene>
    <name evidence="3" type="ORF">AS180_10555</name>
</gene>